<keyword evidence="2" id="KW-1185">Reference proteome</keyword>
<dbReference type="Proteomes" id="UP000236536">
    <property type="component" value="Chromosome"/>
</dbReference>
<name>A0ABN5GQW7_9RHOB</name>
<reference evidence="1 2" key="1">
    <citation type="journal article" date="2017" name="Genome Biol. Evol.">
        <title>Trajectories and Drivers of Genome Evolution in Surface-Associated Marine Phaeobacter.</title>
        <authorList>
            <person name="Freese H.M."/>
            <person name="Sikorski J."/>
            <person name="Bunk B."/>
            <person name="Scheuner C."/>
            <person name="Meier-Kolthoff J.P."/>
            <person name="Sproer C."/>
            <person name="Gram L."/>
            <person name="Overmann J."/>
        </authorList>
    </citation>
    <scope>NUCLEOTIDE SEQUENCE [LARGE SCALE GENOMIC DNA]</scope>
    <source>
        <strain evidence="1 2">P66</strain>
    </source>
</reference>
<protein>
    <submittedName>
        <fullName evidence="1">Uncharacterized protein</fullName>
    </submittedName>
</protein>
<dbReference type="RefSeq" id="WP_123632439.1">
    <property type="nucleotide sequence ID" value="NZ_CP010705.1"/>
</dbReference>
<sequence>MEDNHIRHVELFGRQLDNPRPEIKHPFTTVSGAFLECDGRYCAYLGAKFDTGESAISEFHTVPGYPNMRQTLRFHLIKAGFACHGEKVTFNLPADS</sequence>
<evidence type="ECO:0000313" key="2">
    <source>
        <dbReference type="Proteomes" id="UP000236536"/>
    </source>
</evidence>
<gene>
    <name evidence="1" type="ORF">PhaeoP66_03238</name>
</gene>
<evidence type="ECO:0000313" key="1">
    <source>
        <dbReference type="EMBL" id="AUQ95980.1"/>
    </source>
</evidence>
<organism evidence="1 2">
    <name type="scientific">Phaeobacter inhibens</name>
    <dbReference type="NCBI Taxonomy" id="221822"/>
    <lineage>
        <taxon>Bacteria</taxon>
        <taxon>Pseudomonadati</taxon>
        <taxon>Pseudomonadota</taxon>
        <taxon>Alphaproteobacteria</taxon>
        <taxon>Rhodobacterales</taxon>
        <taxon>Roseobacteraceae</taxon>
        <taxon>Phaeobacter</taxon>
    </lineage>
</organism>
<proteinExistence type="predicted"/>
<reference evidence="1 2" key="2">
    <citation type="journal article" date="2017" name="Int. J. Syst. Evol. Microbiol.">
        <title>Adaptation of Surface-Associated Bacteria to the Open Ocean: A Genomically Distinct Subpopulation of Phaeobacter gallaeciensis Colonizes Pacific Mesozooplankton.</title>
        <authorList>
            <person name="Freese H.M."/>
            <person name="Methner A."/>
            <person name="Overmann J."/>
        </authorList>
    </citation>
    <scope>NUCLEOTIDE SEQUENCE [LARGE SCALE GENOMIC DNA]</scope>
    <source>
        <strain evidence="1 2">P66</strain>
    </source>
</reference>
<accession>A0ABN5GQW7</accession>
<dbReference type="EMBL" id="CP010705">
    <property type="protein sequence ID" value="AUQ95980.1"/>
    <property type="molecule type" value="Genomic_DNA"/>
</dbReference>